<feature type="transmembrane region" description="Helical" evidence="1">
    <location>
        <begin position="37"/>
        <end position="61"/>
    </location>
</feature>
<keyword evidence="1" id="KW-0472">Membrane</keyword>
<proteinExistence type="predicted"/>
<sequence length="187" mass="19726">MGAGSKAGPVAGWGPVGGAGVTGPVGGQPRMRRRTKWLLGLAVTLLVVPPLVVGGLFLYAVKQSGGTAPRAVACERAMKAIGWRLPPGADGGSCTEHADTLFPSQWTGTFRMPRAEVAAWLEARPEERYSSHTYETESLDGPEGSLHARLTYPDSPNFGNRDIDAVTVDFTADGPDHALVAFHTYPG</sequence>
<protein>
    <submittedName>
        <fullName evidence="2">Uncharacterized protein</fullName>
    </submittedName>
</protein>
<dbReference type="GeneID" id="95574893"/>
<accession>A0ABY5PX54</accession>
<name>A0ABY5PX54_9ACTN</name>
<keyword evidence="3" id="KW-1185">Reference proteome</keyword>
<dbReference type="Proteomes" id="UP001057738">
    <property type="component" value="Chromosome"/>
</dbReference>
<organism evidence="2 3">
    <name type="scientific">Streptomyces yangpuensis</name>
    <dbReference type="NCBI Taxonomy" id="1648182"/>
    <lineage>
        <taxon>Bacteria</taxon>
        <taxon>Bacillati</taxon>
        <taxon>Actinomycetota</taxon>
        <taxon>Actinomycetes</taxon>
        <taxon>Kitasatosporales</taxon>
        <taxon>Streptomycetaceae</taxon>
        <taxon>Streptomyces</taxon>
    </lineage>
</organism>
<dbReference type="EMBL" id="CP102514">
    <property type="protein sequence ID" value="UUY48497.1"/>
    <property type="molecule type" value="Genomic_DNA"/>
</dbReference>
<evidence type="ECO:0000256" key="1">
    <source>
        <dbReference type="SAM" id="Phobius"/>
    </source>
</evidence>
<dbReference type="RefSeq" id="WP_257856023.1">
    <property type="nucleotide sequence ID" value="NZ_CP102514.1"/>
</dbReference>
<evidence type="ECO:0000313" key="2">
    <source>
        <dbReference type="EMBL" id="UUY48497.1"/>
    </source>
</evidence>
<keyword evidence="1" id="KW-1133">Transmembrane helix</keyword>
<reference evidence="2" key="1">
    <citation type="submission" date="2022-08" db="EMBL/GenBank/DDBJ databases">
        <authorList>
            <person name="Tian L."/>
        </authorList>
    </citation>
    <scope>NUCLEOTIDE SEQUENCE</scope>
    <source>
        <strain evidence="2">CM253</strain>
    </source>
</reference>
<keyword evidence="1" id="KW-0812">Transmembrane</keyword>
<gene>
    <name evidence="2" type="ORF">NRK68_15545</name>
</gene>
<evidence type="ECO:0000313" key="3">
    <source>
        <dbReference type="Proteomes" id="UP001057738"/>
    </source>
</evidence>